<proteinExistence type="predicted"/>
<evidence type="ECO:0000313" key="1">
    <source>
        <dbReference type="EMBL" id="EFI34751.1"/>
    </source>
</evidence>
<evidence type="ECO:0000313" key="2">
    <source>
        <dbReference type="Proteomes" id="UP000005496"/>
    </source>
</evidence>
<dbReference type="SUPFAM" id="SSF143100">
    <property type="entry name" value="TTHA1013/TTHA0281-like"/>
    <property type="match status" value="1"/>
</dbReference>
<dbReference type="InterPro" id="IPR035069">
    <property type="entry name" value="TTHA1013/TTHA0281-like"/>
</dbReference>
<protein>
    <submittedName>
        <fullName evidence="1">Uncharacterized protein</fullName>
    </submittedName>
</protein>
<sequence>MDKSQAGQLIRETFESPFDKDRFKAFVKNLLNTVEDAPFIYRGKFIPDANVKEAIQLWIDTAREFGDPVPEPKGRRLMYA</sequence>
<gene>
    <name evidence="1" type="ORF">Dthio_PD2127</name>
</gene>
<reference evidence="1" key="1">
    <citation type="submission" date="2010-05" db="EMBL/GenBank/DDBJ databases">
        <title>The draft genome of Desulfonatronospira thiodismutans ASO3-1.</title>
        <authorList>
            <consortium name="US DOE Joint Genome Institute (JGI-PGF)"/>
            <person name="Lucas S."/>
            <person name="Copeland A."/>
            <person name="Lapidus A."/>
            <person name="Cheng J.-F."/>
            <person name="Bruce D."/>
            <person name="Goodwin L."/>
            <person name="Pitluck S."/>
            <person name="Chertkov O."/>
            <person name="Brettin T."/>
            <person name="Detter J.C."/>
            <person name="Han C."/>
            <person name="Land M.L."/>
            <person name="Hauser L."/>
            <person name="Kyrpides N."/>
            <person name="Mikhailova N."/>
            <person name="Muyzer G."/>
            <person name="Woyke T."/>
        </authorList>
    </citation>
    <scope>NUCLEOTIDE SEQUENCE [LARGE SCALE GENOMIC DNA]</scope>
    <source>
        <strain evidence="1">ASO3-1</strain>
    </source>
</reference>
<keyword evidence="2" id="KW-1185">Reference proteome</keyword>
<name>D6SPS5_9BACT</name>
<comment type="caution">
    <text evidence="1">The sequence shown here is derived from an EMBL/GenBank/DDBJ whole genome shotgun (WGS) entry which is preliminary data.</text>
</comment>
<dbReference type="eggNOG" id="COG1598">
    <property type="taxonomic scope" value="Bacteria"/>
</dbReference>
<dbReference type="eggNOG" id="COG1002">
    <property type="taxonomic scope" value="Bacteria"/>
</dbReference>
<accession>D6SPS5</accession>
<dbReference type="AlphaFoldDB" id="D6SPS5"/>
<dbReference type="Proteomes" id="UP000005496">
    <property type="component" value="Unassembled WGS sequence"/>
</dbReference>
<organism evidence="1 2">
    <name type="scientific">Desulfonatronospira thiodismutans ASO3-1</name>
    <dbReference type="NCBI Taxonomy" id="555779"/>
    <lineage>
        <taxon>Bacteria</taxon>
        <taxon>Pseudomonadati</taxon>
        <taxon>Thermodesulfobacteriota</taxon>
        <taxon>Desulfovibrionia</taxon>
        <taxon>Desulfovibrionales</taxon>
        <taxon>Desulfonatronovibrionaceae</taxon>
        <taxon>Desulfonatronospira</taxon>
    </lineage>
</organism>
<dbReference type="RefSeq" id="WP_008870069.1">
    <property type="nucleotide sequence ID" value="NZ_ACJN02000002.1"/>
</dbReference>
<dbReference type="EMBL" id="ACJN02000002">
    <property type="protein sequence ID" value="EFI34751.1"/>
    <property type="molecule type" value="Genomic_DNA"/>
</dbReference>